<keyword evidence="2" id="KW-0812">Transmembrane</keyword>
<accession>A0ABP0Q5Z1</accession>
<keyword evidence="2" id="KW-1133">Transmembrane helix</keyword>
<feature type="transmembrane region" description="Helical" evidence="2">
    <location>
        <begin position="1699"/>
        <end position="1720"/>
    </location>
</feature>
<dbReference type="InterPro" id="IPR036534">
    <property type="entry name" value="GAR_dom_sf"/>
</dbReference>
<gene>
    <name evidence="3" type="ORF">SCF082_LOCUS39705</name>
</gene>
<feature type="transmembrane region" description="Helical" evidence="2">
    <location>
        <begin position="1485"/>
        <end position="1507"/>
    </location>
</feature>
<feature type="region of interest" description="Disordered" evidence="1">
    <location>
        <begin position="601"/>
        <end position="636"/>
    </location>
</feature>
<dbReference type="InterPro" id="IPR021919">
    <property type="entry name" value="CCB1"/>
</dbReference>
<feature type="region of interest" description="Disordered" evidence="1">
    <location>
        <begin position="93"/>
        <end position="114"/>
    </location>
</feature>
<evidence type="ECO:0000313" key="4">
    <source>
        <dbReference type="Proteomes" id="UP001642464"/>
    </source>
</evidence>
<name>A0ABP0Q5Z1_9DINO</name>
<feature type="transmembrane region" description="Helical" evidence="2">
    <location>
        <begin position="1400"/>
        <end position="1430"/>
    </location>
</feature>
<comment type="caution">
    <text evidence="3">The sequence shown here is derived from an EMBL/GenBank/DDBJ whole genome shotgun (WGS) entry which is preliminary data.</text>
</comment>
<keyword evidence="4" id="KW-1185">Reference proteome</keyword>
<dbReference type="PANTHER" id="PTHR35302">
    <property type="match status" value="1"/>
</dbReference>
<dbReference type="Pfam" id="PF12046">
    <property type="entry name" value="CCB1"/>
    <property type="match status" value="1"/>
</dbReference>
<evidence type="ECO:0000256" key="2">
    <source>
        <dbReference type="SAM" id="Phobius"/>
    </source>
</evidence>
<organism evidence="3 4">
    <name type="scientific">Durusdinium trenchii</name>
    <dbReference type="NCBI Taxonomy" id="1381693"/>
    <lineage>
        <taxon>Eukaryota</taxon>
        <taxon>Sar</taxon>
        <taxon>Alveolata</taxon>
        <taxon>Dinophyceae</taxon>
        <taxon>Suessiales</taxon>
        <taxon>Symbiodiniaceae</taxon>
        <taxon>Durusdinium</taxon>
    </lineage>
</organism>
<feature type="region of interest" description="Disordered" evidence="1">
    <location>
        <begin position="1818"/>
        <end position="1846"/>
    </location>
</feature>
<evidence type="ECO:0000313" key="3">
    <source>
        <dbReference type="EMBL" id="CAK9083653.1"/>
    </source>
</evidence>
<evidence type="ECO:0000256" key="1">
    <source>
        <dbReference type="SAM" id="MobiDB-lite"/>
    </source>
</evidence>
<feature type="transmembrane region" description="Helical" evidence="2">
    <location>
        <begin position="1732"/>
        <end position="1748"/>
    </location>
</feature>
<protein>
    <submittedName>
        <fullName evidence="3">Chloroplastic</fullName>
    </submittedName>
</protein>
<feature type="compositionally biased region" description="Basic and acidic residues" evidence="1">
    <location>
        <begin position="105"/>
        <end position="114"/>
    </location>
</feature>
<feature type="transmembrane region" description="Helical" evidence="2">
    <location>
        <begin position="1213"/>
        <end position="1233"/>
    </location>
</feature>
<feature type="transmembrane region" description="Helical" evidence="2">
    <location>
        <begin position="1169"/>
        <end position="1193"/>
    </location>
</feature>
<reference evidence="3 4" key="1">
    <citation type="submission" date="2024-02" db="EMBL/GenBank/DDBJ databases">
        <authorList>
            <person name="Chen Y."/>
            <person name="Shah S."/>
            <person name="Dougan E. K."/>
            <person name="Thang M."/>
            <person name="Chan C."/>
        </authorList>
    </citation>
    <scope>NUCLEOTIDE SEQUENCE [LARGE SCALE GENOMIC DNA]</scope>
</reference>
<dbReference type="SUPFAM" id="SSF143575">
    <property type="entry name" value="GAS2 domain-like"/>
    <property type="match status" value="1"/>
</dbReference>
<dbReference type="PANTHER" id="PTHR35302:SF1">
    <property type="entry name" value="PROTEIN COFACTOR ASSEMBLY OF COMPLEX C SUBUNIT B CCB1, CHLOROPLASTIC"/>
    <property type="match status" value="1"/>
</dbReference>
<feature type="transmembrane region" description="Helical" evidence="2">
    <location>
        <begin position="1355"/>
        <end position="1379"/>
    </location>
</feature>
<keyword evidence="2" id="KW-0472">Membrane</keyword>
<dbReference type="Proteomes" id="UP001642464">
    <property type="component" value="Unassembled WGS sequence"/>
</dbReference>
<feature type="transmembrane region" description="Helical" evidence="2">
    <location>
        <begin position="1614"/>
        <end position="1634"/>
    </location>
</feature>
<dbReference type="EMBL" id="CAXAMM010039095">
    <property type="protein sequence ID" value="CAK9083653.1"/>
    <property type="molecule type" value="Genomic_DNA"/>
</dbReference>
<sequence>MASRPTRRVHGVASAAGSAFWVISTYLDLASCLRDRNELHEQVEQATTKFRDRYPMPRPTPPRGGRGRRAVLTAPEEVFALDQRQSELESLLEDGSHAFGPTRSEAARRSEVKTSTDRNNEIKLLMYRLQESSWIIWELSSRYVPVKSDVCEANETFEAVAEHAVQDTRPAVPFFRLSQGLYLFGRRQVICKISNDKPVFRVGGGFIGTWAKYGCDKQGFEKFLEQFASEELERLLTYDLDDRTGEPKFLEGLKARRGRDGAVRRGEAKQIIEESGLVEDVQRRAARNHETPVPAFVLDPAGLALKKTDPENGGSAGCERIWSFQHSEPTFSEFDLSWKSMTLRGADGARWAVRSGGEEPLMESPVVCSNHLVKKGEILKEVDVEFAKDEAADPLKTWLGSLQLRFPDSDQQSEDEGEESSAYFKYHDLECHNLRFDMIHSGRMRSDEDPVLGLLIDGVAIDCSGAFTATSYLTSLSVGSGTFTAKLTDNNGARFEILFDRLHHSMPDLYQLRRLRCEIAFAAEVELGKESYVLWAADRILKILRPFTSMLFQKAIEKQACSALDEILQVKLDPYVQEMNNLFFPSGRKLAAVGASSELLATDDQPTTTTPPANWSNSSDDKSASSNETPVDPRADPKLYDWQTSTFLQWGNWFATKVLPPEVARELFAAADVEFLKYDLADLHLPPFQFEIDQHETAGLRLHISVVMREIYFKGIEGVQAYAVEAESPSQLRGSLNLGTEEHPAMTMGLKLQITVEAKSTAEGAAPTASLVEEISFMVGAKQPSVSVQVRVPCGLEKMMKSNTIAQLLVDPENCLRSFLLEAPSLEWMNVTFQGLSTPLSYIANTEGQLEQDISDFFNVMVTIFNELYEAHLPGAIARLTTSDKGLNLINSMLQKHLSPSECISEQDAQQQVKERYPEKFNNWPELLDGQIQGYVHQIIHGLLKANETAVPQGWLEMPPINVGALRDVHLKDAKVTGTSQISQLQLLETNAKAPDTIAFDMEASCPTEQKNFPSSLVMTVAGTLDETGEALVQVDLPCGKLHTTLNLSVDVLEASTLLFPPSVFCTLLSPFEQIIITRLDAEDQGAGKLFVTLGSSDRRELLEEMCNLHPRLCSFMSRVGRSYGSAENATLLLQYLHQEAVGLCDAMVGSARRLLEMKDEAGVAYEELNVGLVAFTLGGVAVIWGLLMIVLAQVIRWSPSHPLTKINTNFGVPFVLATTLLLVLALCLRCLAYFKLAYFSMDMNIVYKPSRKVIDSLTLAAFTFQGLAHQLSKVSGFLGFEWNFSGLGLSLTLVVLFMLTWLVNLPFNKQHILLRVCIWFSRRQWQELGMLLLTAFTSTADIAMPLDIEQQMRMTIWSGPVIASASTMCLTAAGLCMLMTVPTGSSDGEKSSVAMGIDLALGSGIITGLAIFLICDFVEVGFVAVAGYVMSPQTFAGYQVGDSSAFTKLAFLLIVVIAPIGQVLMVSFRCFGLKMPYQRLLEEICMGFNCIDIFAIIYFMGFLPIVDGFTVSLVEGKFMQQCEVLATLTGEKCIGVDAKAVTFGSADPGRVGLDFERSEVPRLCFLVAVGVVREVCFLTGRGLVGRLRPRVSRAAGDLGTPPPNLPGLEPSQLSLGTAFALFVVAIPGVIGTIQRSAQPKFVEKTYVMPGTGAGGLEMRSIAGGIVAYFTGNNYMMEESPQQGRIRFVGQLQGSVGQAAFLTACLAGAIFGVALLLVQIFPEGPFSVGPDWWFLPIILSPSAGVYYWQRAFRKDIVEIQLGMSDDFMETTLLLLGSLDTIEELQSGVRFQSDTGKLYRLMEKGMEFQPGIFESNEGVKVYRERRPPREDGGETSAAKEAESSVKA</sequence>
<feature type="compositionally biased region" description="Basic and acidic residues" evidence="1">
    <location>
        <begin position="1819"/>
        <end position="1846"/>
    </location>
</feature>
<feature type="transmembrane region" description="Helical" evidence="2">
    <location>
        <begin position="1450"/>
        <end position="1473"/>
    </location>
</feature>
<feature type="transmembrane region" description="Helical" evidence="2">
    <location>
        <begin position="1285"/>
        <end position="1308"/>
    </location>
</feature>
<feature type="compositionally biased region" description="Low complexity" evidence="1">
    <location>
        <begin position="606"/>
        <end position="618"/>
    </location>
</feature>
<proteinExistence type="predicted"/>